<name>A0A0D9W958_9ORYZ</name>
<dbReference type="InterPro" id="IPR022092">
    <property type="entry name" value="TMF_DNA-bd"/>
</dbReference>
<keyword evidence="3" id="KW-0808">Transferase</keyword>
<dbReference type="EnsemblPlants" id="LPERR04G20180.1">
    <property type="protein sequence ID" value="LPERR04G20180.1"/>
    <property type="gene ID" value="LPERR04G20180"/>
</dbReference>
<organism evidence="10 11">
    <name type="scientific">Leersia perrieri</name>
    <dbReference type="NCBI Taxonomy" id="77586"/>
    <lineage>
        <taxon>Eukaryota</taxon>
        <taxon>Viridiplantae</taxon>
        <taxon>Streptophyta</taxon>
        <taxon>Embryophyta</taxon>
        <taxon>Tracheophyta</taxon>
        <taxon>Spermatophyta</taxon>
        <taxon>Magnoliopsida</taxon>
        <taxon>Liliopsida</taxon>
        <taxon>Poales</taxon>
        <taxon>Poaceae</taxon>
        <taxon>BOP clade</taxon>
        <taxon>Oryzoideae</taxon>
        <taxon>Oryzeae</taxon>
        <taxon>Oryzinae</taxon>
        <taxon>Leersia</taxon>
    </lineage>
</organism>
<reference evidence="11" key="2">
    <citation type="submission" date="2013-12" db="EMBL/GenBank/DDBJ databases">
        <authorList>
            <person name="Yu Y."/>
            <person name="Lee S."/>
            <person name="de Baynast K."/>
            <person name="Wissotski M."/>
            <person name="Liu L."/>
            <person name="Talag J."/>
            <person name="Goicoechea J."/>
            <person name="Angelova A."/>
            <person name="Jetty R."/>
            <person name="Kudrna D."/>
            <person name="Golser W."/>
            <person name="Rivera L."/>
            <person name="Zhang J."/>
            <person name="Wing R."/>
        </authorList>
    </citation>
    <scope>NUCLEOTIDE SEQUENCE</scope>
</reference>
<feature type="region of interest" description="Disordered" evidence="7">
    <location>
        <begin position="407"/>
        <end position="434"/>
    </location>
</feature>
<dbReference type="InterPro" id="IPR044174">
    <property type="entry name" value="BC10-like"/>
</dbReference>
<evidence type="ECO:0000256" key="7">
    <source>
        <dbReference type="SAM" id="MobiDB-lite"/>
    </source>
</evidence>
<evidence type="ECO:0000256" key="9">
    <source>
        <dbReference type="SAM" id="SignalP"/>
    </source>
</evidence>
<feature type="transmembrane region" description="Helical" evidence="8">
    <location>
        <begin position="373"/>
        <end position="391"/>
    </location>
</feature>
<dbReference type="GO" id="GO:0016757">
    <property type="term" value="F:glycosyltransferase activity"/>
    <property type="evidence" value="ECO:0007669"/>
    <property type="project" value="UniProtKB-KW"/>
</dbReference>
<evidence type="ECO:0000256" key="4">
    <source>
        <dbReference type="ARBA" id="ARBA00023136"/>
    </source>
</evidence>
<accession>A0A0D9W958</accession>
<feature type="signal peptide" evidence="9">
    <location>
        <begin position="1"/>
        <end position="21"/>
    </location>
</feature>
<evidence type="ECO:0000256" key="5">
    <source>
        <dbReference type="ARBA" id="ARBA00023180"/>
    </source>
</evidence>
<dbReference type="PANTHER" id="PTHR31042">
    <property type="entry name" value="CORE-2/I-BRANCHING BETA-1,6-N-ACETYLGLUCOSAMINYLTRANSFERASE FAMILY PROTEIN-RELATED"/>
    <property type="match status" value="1"/>
</dbReference>
<dbReference type="InterPro" id="IPR003406">
    <property type="entry name" value="Glyco_trans_14"/>
</dbReference>
<dbReference type="Pfam" id="PF12329">
    <property type="entry name" value="TMF_DNA_bd"/>
    <property type="match status" value="1"/>
</dbReference>
<keyword evidence="4 8" id="KW-0472">Membrane</keyword>
<dbReference type="Pfam" id="PF02485">
    <property type="entry name" value="Branch"/>
    <property type="match status" value="1"/>
</dbReference>
<evidence type="ECO:0000256" key="2">
    <source>
        <dbReference type="ARBA" id="ARBA00022676"/>
    </source>
</evidence>
<evidence type="ECO:0000256" key="3">
    <source>
        <dbReference type="ARBA" id="ARBA00022679"/>
    </source>
</evidence>
<keyword evidence="9" id="KW-0732">Signal</keyword>
<dbReference type="PANTHER" id="PTHR31042:SF154">
    <property type="entry name" value="CORE-2_I-BRANCHING BETA-16-N-ACETYLGLUCOSAMINYLTRANSFERASE FAMILY PROTEIN"/>
    <property type="match status" value="1"/>
</dbReference>
<dbReference type="Proteomes" id="UP000032180">
    <property type="component" value="Chromosome 4"/>
</dbReference>
<keyword evidence="2" id="KW-0328">Glycosyltransferase</keyword>
<dbReference type="SUPFAM" id="SSF58113">
    <property type="entry name" value="Apolipoprotein A-I"/>
    <property type="match status" value="1"/>
</dbReference>
<keyword evidence="8" id="KW-0812">Transmembrane</keyword>
<comment type="subcellular location">
    <subcellularLocation>
        <location evidence="1">Membrane</location>
        <topology evidence="1">Single-pass type II membrane protein</topology>
    </subcellularLocation>
</comment>
<evidence type="ECO:0000256" key="8">
    <source>
        <dbReference type="SAM" id="Phobius"/>
    </source>
</evidence>
<feature type="compositionally biased region" description="Basic residues" evidence="7">
    <location>
        <begin position="412"/>
        <end position="423"/>
    </location>
</feature>
<keyword evidence="11" id="KW-1185">Reference proteome</keyword>
<keyword evidence="6" id="KW-0175">Coiled coil</keyword>
<feature type="transmembrane region" description="Helical" evidence="8">
    <location>
        <begin position="491"/>
        <end position="509"/>
    </location>
</feature>
<keyword evidence="5" id="KW-0325">Glycoprotein</keyword>
<evidence type="ECO:0000313" key="10">
    <source>
        <dbReference type="EnsemblPlants" id="LPERR04G20180.1"/>
    </source>
</evidence>
<dbReference type="HOGENOM" id="CLU_337829_0_0_1"/>
<evidence type="ECO:0000256" key="6">
    <source>
        <dbReference type="SAM" id="Coils"/>
    </source>
</evidence>
<feature type="compositionally biased region" description="Low complexity" evidence="7">
    <location>
        <begin position="424"/>
        <end position="434"/>
    </location>
</feature>
<evidence type="ECO:0000256" key="1">
    <source>
        <dbReference type="ARBA" id="ARBA00004606"/>
    </source>
</evidence>
<dbReference type="AlphaFoldDB" id="A0A0D9W958"/>
<feature type="coiled-coil region" evidence="6">
    <location>
        <begin position="119"/>
        <end position="188"/>
    </location>
</feature>
<dbReference type="PROSITE" id="PS51257">
    <property type="entry name" value="PROKAR_LIPOPROTEIN"/>
    <property type="match status" value="1"/>
</dbReference>
<feature type="chain" id="PRO_5002348784" evidence="9">
    <location>
        <begin position="22"/>
        <end position="843"/>
    </location>
</feature>
<reference evidence="10 11" key="1">
    <citation type="submission" date="2012-08" db="EMBL/GenBank/DDBJ databases">
        <title>Oryza genome evolution.</title>
        <authorList>
            <person name="Wing R.A."/>
        </authorList>
    </citation>
    <scope>NUCLEOTIDE SEQUENCE</scope>
</reference>
<dbReference type="GO" id="GO:0016020">
    <property type="term" value="C:membrane"/>
    <property type="evidence" value="ECO:0007669"/>
    <property type="project" value="UniProtKB-SubCell"/>
</dbReference>
<dbReference type="eggNOG" id="ENOG502QU30">
    <property type="taxonomic scope" value="Eukaryota"/>
</dbReference>
<dbReference type="Gramene" id="LPERR04G20180.1">
    <property type="protein sequence ID" value="LPERR04G20180.1"/>
    <property type="gene ID" value="LPERR04G20180"/>
</dbReference>
<sequence length="843" mass="95952">MAKPKALIAAIFLLLLSSCFDQVVRCDVASASPSPSEQGQELQMLRSKVASLEDEISGRKEETLQLETVVKEKSAQIAALVSELDVLQVTSVADDDSVLKANAHNEMLQKQILRLGSDLEDQVKKGESLEARATEAEKSLLELTQKLDHAEKINIEQKQKIEELNHSLQQAKDKLSEVEREAKLNAEELMKVNVMWLPHWAVEFASDKWQLHGKPVLDYLMLKVSEKLAHAQRLVEPHMQTAHNKLVPAAKAHLNSLKNSTDVYASAITTRSTKAYRVFRDTIQPSVAKAQEFAGHYWQESKKLSTPYITHIVAASEPHLSRVGAVVEPYMRPVMSAWRNLVMSTSVCHRQVQRGIKHFINKNGLMKSDLADMMAWFTASALLALPMFYTYKMLSAAMWKKAVAAQGSGGSSKRKSPNRRRTQRAAAAAARHGVAGRPRPAVETGLELGAARPALLRLGSNRTEDQLWQFGIKDMKAVPMPRVRTCRKKHVCILLVALVSVATLWAYLYPPQHYTSPMKNWLPAEPVRELTDQERASQVVFKQILSAPPVKSRRSKIAFMFLTPGTLPFERLWEKFFEGHEGRYTIYVHASREKPEHASPLFIGRDIHSEKVVWGKISMVDAERRLLANALEDIDNQHFVLLSDSCVPLHNFDYVYDYLIGTNISFIDSFYDPGPHGNFRYSKNMLPEVRESDFRKGSQWFSVKRQHALMIIADNLYYTKFKLYCRPGMEDGRNCYADEHYLPTLFHMMDPNGIGNWSVTHVDWSEGKWHPKAYRANDVTYELLKNITSIDMSYHITSDSKKVVTQKPCLWNGVQRPCYLFARKFYPESINNLMNLFSNYTLF</sequence>
<proteinExistence type="predicted"/>
<keyword evidence="8" id="KW-1133">Transmembrane helix</keyword>
<protein>
    <submittedName>
        <fullName evidence="10">Uncharacterized protein</fullName>
    </submittedName>
</protein>
<evidence type="ECO:0000313" key="11">
    <source>
        <dbReference type="Proteomes" id="UP000032180"/>
    </source>
</evidence>
<reference evidence="10" key="3">
    <citation type="submission" date="2015-04" db="UniProtKB">
        <authorList>
            <consortium name="EnsemblPlants"/>
        </authorList>
    </citation>
    <scope>IDENTIFICATION</scope>
</reference>
<dbReference type="STRING" id="77586.A0A0D9W958"/>